<comment type="similarity">
    <text evidence="2">Belongs to the AzlC family.</text>
</comment>
<protein>
    <submittedName>
        <fullName evidence="9">AzlC family ABC transporter permease</fullName>
    </submittedName>
</protein>
<dbReference type="GO" id="GO:0005886">
    <property type="term" value="C:plasma membrane"/>
    <property type="evidence" value="ECO:0007669"/>
    <property type="project" value="UniProtKB-SubCell"/>
</dbReference>
<feature type="transmembrane region" description="Helical" evidence="8">
    <location>
        <begin position="128"/>
        <end position="151"/>
    </location>
</feature>
<evidence type="ECO:0000256" key="7">
    <source>
        <dbReference type="ARBA" id="ARBA00023136"/>
    </source>
</evidence>
<sequence length="233" mass="24957">MINTKEMREGIKDGFPIFLGYFTTALAFGLLTRTSCFTFVEGVFTSMITFAGSGQFLMMNLYNAGSLFLSIVVSVFFINSRYIFMASSLSQRLADPKSIPGRLMCGFGTVDEVFTVASFKGRKLSYSYMAGLIFTSYVGWVSGTAIGYAGGTFLPDVVQKAAVITVYAMFASLLGSEARRGGKALLVAAISALLNSLLILVAGLSTGLSFLISMIVATVAGAFIYTDKEVCLE</sequence>
<evidence type="ECO:0000256" key="5">
    <source>
        <dbReference type="ARBA" id="ARBA00022692"/>
    </source>
</evidence>
<comment type="caution">
    <text evidence="9">The sequence shown here is derived from an EMBL/GenBank/DDBJ whole genome shotgun (WGS) entry which is preliminary data.</text>
</comment>
<feature type="transmembrane region" description="Helical" evidence="8">
    <location>
        <begin position="15"/>
        <end position="32"/>
    </location>
</feature>
<evidence type="ECO:0000256" key="8">
    <source>
        <dbReference type="SAM" id="Phobius"/>
    </source>
</evidence>
<keyword evidence="3" id="KW-0813">Transport</keyword>
<evidence type="ECO:0000256" key="4">
    <source>
        <dbReference type="ARBA" id="ARBA00022475"/>
    </source>
</evidence>
<evidence type="ECO:0000256" key="1">
    <source>
        <dbReference type="ARBA" id="ARBA00004651"/>
    </source>
</evidence>
<accession>A0A9D9E2A0</accession>
<evidence type="ECO:0000313" key="10">
    <source>
        <dbReference type="Proteomes" id="UP000823615"/>
    </source>
</evidence>
<keyword evidence="6 8" id="KW-1133">Transmembrane helix</keyword>
<reference evidence="9" key="2">
    <citation type="journal article" date="2021" name="PeerJ">
        <title>Extensive microbial diversity within the chicken gut microbiome revealed by metagenomics and culture.</title>
        <authorList>
            <person name="Gilroy R."/>
            <person name="Ravi A."/>
            <person name="Getino M."/>
            <person name="Pursley I."/>
            <person name="Horton D.L."/>
            <person name="Alikhan N.F."/>
            <person name="Baker D."/>
            <person name="Gharbi K."/>
            <person name="Hall N."/>
            <person name="Watson M."/>
            <person name="Adriaenssens E.M."/>
            <person name="Foster-Nyarko E."/>
            <person name="Jarju S."/>
            <person name="Secka A."/>
            <person name="Antonio M."/>
            <person name="Oren A."/>
            <person name="Chaudhuri R.R."/>
            <person name="La Ragione R."/>
            <person name="Hildebrand F."/>
            <person name="Pallen M.J."/>
        </authorList>
    </citation>
    <scope>NUCLEOTIDE SEQUENCE</scope>
    <source>
        <strain evidence="9">7293</strain>
    </source>
</reference>
<feature type="transmembrane region" description="Helical" evidence="8">
    <location>
        <begin position="208"/>
        <end position="226"/>
    </location>
</feature>
<dbReference type="AlphaFoldDB" id="A0A9D9E2A0"/>
<evidence type="ECO:0000313" key="9">
    <source>
        <dbReference type="EMBL" id="MBO8436600.1"/>
    </source>
</evidence>
<keyword evidence="7 8" id="KW-0472">Membrane</keyword>
<feature type="transmembrane region" description="Helical" evidence="8">
    <location>
        <begin position="64"/>
        <end position="84"/>
    </location>
</feature>
<evidence type="ECO:0000256" key="2">
    <source>
        <dbReference type="ARBA" id="ARBA00010735"/>
    </source>
</evidence>
<keyword evidence="4" id="KW-1003">Cell membrane</keyword>
<dbReference type="PANTHER" id="PTHR34979">
    <property type="entry name" value="INNER MEMBRANE PROTEIN YGAZ"/>
    <property type="match status" value="1"/>
</dbReference>
<proteinExistence type="inferred from homology"/>
<evidence type="ECO:0000256" key="3">
    <source>
        <dbReference type="ARBA" id="ARBA00022448"/>
    </source>
</evidence>
<keyword evidence="5 8" id="KW-0812">Transmembrane</keyword>
<comment type="subcellular location">
    <subcellularLocation>
        <location evidence="1">Cell membrane</location>
        <topology evidence="1">Multi-pass membrane protein</topology>
    </subcellularLocation>
</comment>
<feature type="transmembrane region" description="Helical" evidence="8">
    <location>
        <begin position="157"/>
        <end position="175"/>
    </location>
</feature>
<dbReference type="PANTHER" id="PTHR34979:SF1">
    <property type="entry name" value="INNER MEMBRANE PROTEIN YGAZ"/>
    <property type="match status" value="1"/>
</dbReference>
<evidence type="ECO:0000256" key="6">
    <source>
        <dbReference type="ARBA" id="ARBA00022989"/>
    </source>
</evidence>
<gene>
    <name evidence="9" type="ORF">IAA97_06440</name>
</gene>
<name>A0A9D9E2A0_9SPIO</name>
<organism evidence="9 10">
    <name type="scientific">Candidatus Ornithospirochaeta stercoripullorum</name>
    <dbReference type="NCBI Taxonomy" id="2840899"/>
    <lineage>
        <taxon>Bacteria</taxon>
        <taxon>Pseudomonadati</taxon>
        <taxon>Spirochaetota</taxon>
        <taxon>Spirochaetia</taxon>
        <taxon>Spirochaetales</taxon>
        <taxon>Spirochaetaceae</taxon>
        <taxon>Spirochaetaceae incertae sedis</taxon>
        <taxon>Candidatus Ornithospirochaeta</taxon>
    </lineage>
</organism>
<reference evidence="9" key="1">
    <citation type="submission" date="2020-10" db="EMBL/GenBank/DDBJ databases">
        <authorList>
            <person name="Gilroy R."/>
        </authorList>
    </citation>
    <scope>NUCLEOTIDE SEQUENCE</scope>
    <source>
        <strain evidence="9">7293</strain>
    </source>
</reference>
<feature type="transmembrane region" description="Helical" evidence="8">
    <location>
        <begin position="184"/>
        <end position="202"/>
    </location>
</feature>
<dbReference type="GO" id="GO:1903785">
    <property type="term" value="P:L-valine transmembrane transport"/>
    <property type="evidence" value="ECO:0007669"/>
    <property type="project" value="TreeGrafter"/>
</dbReference>
<dbReference type="InterPro" id="IPR011606">
    <property type="entry name" value="Brnchd-chn_aa_trnsp_permease"/>
</dbReference>
<dbReference type="Pfam" id="PF03591">
    <property type="entry name" value="AzlC"/>
    <property type="match status" value="1"/>
</dbReference>
<dbReference type="Proteomes" id="UP000823615">
    <property type="component" value="Unassembled WGS sequence"/>
</dbReference>
<dbReference type="EMBL" id="JADIMT010000072">
    <property type="protein sequence ID" value="MBO8436600.1"/>
    <property type="molecule type" value="Genomic_DNA"/>
</dbReference>